<dbReference type="InterPro" id="IPR020472">
    <property type="entry name" value="WD40_PAC1"/>
</dbReference>
<keyword evidence="4" id="KW-0812">Transmembrane</keyword>
<feature type="repeat" description="WD" evidence="3">
    <location>
        <begin position="686"/>
        <end position="718"/>
    </location>
</feature>
<evidence type="ECO:0000256" key="3">
    <source>
        <dbReference type="PROSITE-ProRule" id="PRU00221"/>
    </source>
</evidence>
<dbReference type="AlphaFoldDB" id="A0A951PDJ5"/>
<dbReference type="InterPro" id="IPR001680">
    <property type="entry name" value="WD40_rpt"/>
</dbReference>
<dbReference type="InterPro" id="IPR027417">
    <property type="entry name" value="P-loop_NTPase"/>
</dbReference>
<evidence type="ECO:0000256" key="2">
    <source>
        <dbReference type="ARBA" id="ARBA00022737"/>
    </source>
</evidence>
<keyword evidence="4" id="KW-1133">Transmembrane helix</keyword>
<feature type="repeat" description="WD" evidence="3">
    <location>
        <begin position="891"/>
        <end position="922"/>
    </location>
</feature>
<dbReference type="EMBL" id="JAHHHV010000078">
    <property type="protein sequence ID" value="MBW4467631.1"/>
    <property type="molecule type" value="Genomic_DNA"/>
</dbReference>
<dbReference type="PROSITE" id="PS50294">
    <property type="entry name" value="WD_REPEATS_REGION"/>
    <property type="match status" value="13"/>
</dbReference>
<dbReference type="PANTHER" id="PTHR22847">
    <property type="entry name" value="WD40 REPEAT PROTEIN"/>
    <property type="match status" value="1"/>
</dbReference>
<evidence type="ECO:0000313" key="6">
    <source>
        <dbReference type="EMBL" id="MBW4467631.1"/>
    </source>
</evidence>
<gene>
    <name evidence="6" type="ORF">KME07_19560</name>
</gene>
<feature type="transmembrane region" description="Helical" evidence="4">
    <location>
        <begin position="472"/>
        <end position="494"/>
    </location>
</feature>
<dbReference type="Gene3D" id="3.40.50.300">
    <property type="entry name" value="P-loop containing nucleotide triphosphate hydrolases"/>
    <property type="match status" value="1"/>
</dbReference>
<dbReference type="Pfam" id="PF00400">
    <property type="entry name" value="WD40"/>
    <property type="match status" value="11"/>
</dbReference>
<feature type="repeat" description="WD" evidence="3">
    <location>
        <begin position="563"/>
        <end position="594"/>
    </location>
</feature>
<feature type="repeat" description="WD" evidence="3">
    <location>
        <begin position="973"/>
        <end position="1014"/>
    </location>
</feature>
<proteinExistence type="predicted"/>
<feature type="repeat" description="WD" evidence="3">
    <location>
        <begin position="850"/>
        <end position="882"/>
    </location>
</feature>
<evidence type="ECO:0000313" key="7">
    <source>
        <dbReference type="Proteomes" id="UP000707356"/>
    </source>
</evidence>
<feature type="repeat" description="WD" evidence="3">
    <location>
        <begin position="645"/>
        <end position="677"/>
    </location>
</feature>
<reference evidence="6" key="1">
    <citation type="submission" date="2021-05" db="EMBL/GenBank/DDBJ databases">
        <authorList>
            <person name="Pietrasiak N."/>
            <person name="Ward R."/>
            <person name="Stajich J.E."/>
            <person name="Kurbessoian T."/>
        </authorList>
    </citation>
    <scope>NUCLEOTIDE SEQUENCE</scope>
    <source>
        <strain evidence="6">GSE-TBD4-15B</strain>
    </source>
</reference>
<feature type="repeat" description="WD" evidence="3">
    <location>
        <begin position="1069"/>
        <end position="1101"/>
    </location>
</feature>
<dbReference type="Pfam" id="PF14516">
    <property type="entry name" value="AAA_35"/>
    <property type="match status" value="1"/>
</dbReference>
<dbReference type="PROSITE" id="PS50082">
    <property type="entry name" value="WD_REPEATS_2"/>
    <property type="match status" value="13"/>
</dbReference>
<dbReference type="InterPro" id="IPR015943">
    <property type="entry name" value="WD40/YVTN_repeat-like_dom_sf"/>
</dbReference>
<dbReference type="SUPFAM" id="SSF52540">
    <property type="entry name" value="P-loop containing nucleoside triphosphate hydrolases"/>
    <property type="match status" value="1"/>
</dbReference>
<feature type="repeat" description="WD" evidence="3">
    <location>
        <begin position="768"/>
        <end position="800"/>
    </location>
</feature>
<dbReference type="SMART" id="SM00320">
    <property type="entry name" value="WD40"/>
    <property type="match status" value="14"/>
</dbReference>
<feature type="repeat" description="WD" evidence="3">
    <location>
        <begin position="1110"/>
        <end position="1144"/>
    </location>
</feature>
<evidence type="ECO:0000256" key="4">
    <source>
        <dbReference type="SAM" id="Phobius"/>
    </source>
</evidence>
<dbReference type="SUPFAM" id="SSF50978">
    <property type="entry name" value="WD40 repeat-like"/>
    <property type="match status" value="2"/>
</dbReference>
<dbReference type="InterPro" id="IPR019775">
    <property type="entry name" value="WD40_repeat_CS"/>
</dbReference>
<reference evidence="6" key="2">
    <citation type="journal article" date="2022" name="Microbiol. Resour. Announc.">
        <title>Metagenome Sequencing to Explore Phylogenomics of Terrestrial Cyanobacteria.</title>
        <authorList>
            <person name="Ward R.D."/>
            <person name="Stajich J.E."/>
            <person name="Johansen J.R."/>
            <person name="Huntemann M."/>
            <person name="Clum A."/>
            <person name="Foster B."/>
            <person name="Foster B."/>
            <person name="Roux S."/>
            <person name="Palaniappan K."/>
            <person name="Varghese N."/>
            <person name="Mukherjee S."/>
            <person name="Reddy T.B.K."/>
            <person name="Daum C."/>
            <person name="Copeland A."/>
            <person name="Chen I.A."/>
            <person name="Ivanova N.N."/>
            <person name="Kyrpides N.C."/>
            <person name="Shapiro N."/>
            <person name="Eloe-Fadrosh E.A."/>
            <person name="Pietrasiak N."/>
        </authorList>
    </citation>
    <scope>NUCLEOTIDE SEQUENCE</scope>
    <source>
        <strain evidence="6">GSE-TBD4-15B</strain>
    </source>
</reference>
<dbReference type="PRINTS" id="PR00320">
    <property type="entry name" value="GPROTEINBRPT"/>
</dbReference>
<feature type="repeat" description="WD" evidence="3">
    <location>
        <begin position="932"/>
        <end position="964"/>
    </location>
</feature>
<comment type="caution">
    <text evidence="6">The sequence shown here is derived from an EMBL/GenBank/DDBJ whole genome shotgun (WGS) entry which is preliminary data.</text>
</comment>
<keyword evidence="4" id="KW-0472">Membrane</keyword>
<dbReference type="Pfam" id="PF23411">
    <property type="entry name" value="Beta-prop_Vps41"/>
    <property type="match status" value="1"/>
</dbReference>
<dbReference type="CDD" id="cd00200">
    <property type="entry name" value="WD40"/>
    <property type="match status" value="3"/>
</dbReference>
<keyword evidence="2" id="KW-0677">Repeat</keyword>
<dbReference type="Proteomes" id="UP000707356">
    <property type="component" value="Unassembled WGS sequence"/>
</dbReference>
<dbReference type="Gene3D" id="2.130.10.10">
    <property type="entry name" value="YVTN repeat-like/Quinoprotein amine dehydrogenase"/>
    <property type="match status" value="4"/>
</dbReference>
<feature type="repeat" description="WD" evidence="3">
    <location>
        <begin position="727"/>
        <end position="761"/>
    </location>
</feature>
<dbReference type="PROSITE" id="PS00678">
    <property type="entry name" value="WD_REPEATS_1"/>
    <property type="match status" value="1"/>
</dbReference>
<keyword evidence="1 3" id="KW-0853">WD repeat</keyword>
<dbReference type="InterPro" id="IPR036322">
    <property type="entry name" value="WD40_repeat_dom_sf"/>
</dbReference>
<dbReference type="PANTHER" id="PTHR22847:SF637">
    <property type="entry name" value="WD REPEAT DOMAIN 5B"/>
    <property type="match status" value="1"/>
</dbReference>
<protein>
    <submittedName>
        <fullName evidence="6">AAA-like domain-containing protein</fullName>
    </submittedName>
</protein>
<feature type="repeat" description="WD" evidence="3">
    <location>
        <begin position="604"/>
        <end position="636"/>
    </location>
</feature>
<evidence type="ECO:0000259" key="5">
    <source>
        <dbReference type="Pfam" id="PF23411"/>
    </source>
</evidence>
<accession>A0A951PDJ5</accession>
<feature type="repeat" description="WD" evidence="3">
    <location>
        <begin position="809"/>
        <end position="844"/>
    </location>
</feature>
<evidence type="ECO:0000256" key="1">
    <source>
        <dbReference type="ARBA" id="ARBA00022574"/>
    </source>
</evidence>
<organism evidence="6 7">
    <name type="scientific">Pegethrix bostrychoides GSE-TBD4-15B</name>
    <dbReference type="NCBI Taxonomy" id="2839662"/>
    <lineage>
        <taxon>Bacteria</taxon>
        <taxon>Bacillati</taxon>
        <taxon>Cyanobacteriota</taxon>
        <taxon>Cyanophyceae</taxon>
        <taxon>Oculatellales</taxon>
        <taxon>Oculatellaceae</taxon>
        <taxon>Pegethrix</taxon>
    </lineage>
</organism>
<name>A0A951PDJ5_9CYAN</name>
<dbReference type="InterPro" id="IPR057780">
    <property type="entry name" value="Beta-prop_Vps41"/>
</dbReference>
<sequence length="1179" mass="131041">MANDYQVGGSLQADHPTYVRRQADEDLYQALRQGEFCYTFNSRQMGKSSLLVQTKHRLEQAGYRCAVIDMTCIGSELVTPEQWYKGLAYELWLGFELSDRLPLKRWWEEHKDLSCSQRLGELISEILQVYLPQSPLLILVDEIDSLLSLSFSTDDFFGLIRSFYNQRALNSEFNRLSFALFGVATPSDLVQDRGKTPFNIGKAIELTGFQLAEVEPLVQRLDGMVSNPDALLREILAWTGGQPFLTQKLGRLVASTIQSAGQSAGQSVGQSAGSFLTIPPGTESFWIDGLVEAQLLQDWESQDEPEHFRTIRDRLLRNEQRAGRLLGLYQQVWQDQPVKPDDSREQIELLLSGLVVRQRGLLRVRNRMYRQIFDQDWIGQQLTALRPYAQSLQVWQASSQQDSSRLLRGQALLDAQDWAQGKSLGDADYQFLAASQQRERQAMQTGLEAARLKEVEARLTVEQRSVRRQRRWLAFVGSLLWLLSLLSGLVFWQYQQVALAEIKAIATASETYYSSNQGLDALTTALKANHKLRQVGRVDLETSNQVAKALRQAVYNTSEVNRLRGHQSSILAVAVSPDDQLMVSGSEDRTLRLWRRTGQFVKAFYGHSDPVNSVDFSPDSRLIVSGSADRTVILWNRDGQRLQRLLGHSGSVLAVKFAPDGRDLASASQDGTAKLWSTDGTLLVTLTGHQDAVRDVAFSRDGRLIATASDDKTVRIWERSGKLVTTIPADSERVSAVAFNPTDRTLVSGGTDGTLKIWQLDGTLLQTLSGHRAAIQSIAIGTYGRNIASASRDGTIKIWNRQGVMLATLRGHNKPVQDVAFSRDVRLLVSASDDETLRLWRIKNFFLTPLVGHEAGVTAVAFSPANRMVVTGSEDRTLRFWNREGFTLQTFTGHKASISSLAFSPGGETLVSSSRDKTVKLWRSEGRLLSSFTEHQAAVNVVRFSPNGQQLASASEDGTIQLWNRSGKIMRTLMGHVSAVNDLAFSPSSPLLASVSADGAVKLWRSNAVQVTQTLDSQWRSDGDLLTSFGDYNAKIAAVAFHPNRPEIATAWNKTVKLWQSDGNAIATLRGHQGKVRDIAYSPDGQILASASDDQTIKLWNQAGQELTTLDSHSSAVRALAFSPDGQMLASASDDRTSLLWDLKLVLDTKALQKYGCDWLQDYLHSGQLSASAQQICRR</sequence>
<feature type="domain" description="Vps41 beta-propeller" evidence="5">
    <location>
        <begin position="730"/>
        <end position="821"/>
    </location>
</feature>